<comment type="caution">
    <text evidence="6">The sequence shown here is derived from an EMBL/GenBank/DDBJ whole genome shotgun (WGS) entry which is preliminary data.</text>
</comment>
<feature type="compositionally biased region" description="Acidic residues" evidence="4">
    <location>
        <begin position="314"/>
        <end position="329"/>
    </location>
</feature>
<dbReference type="Pfam" id="PF13499">
    <property type="entry name" value="EF-hand_7"/>
    <property type="match status" value="2"/>
</dbReference>
<dbReference type="InterPro" id="IPR011992">
    <property type="entry name" value="EF-hand-dom_pair"/>
</dbReference>
<feature type="repeat" description="WD" evidence="3">
    <location>
        <begin position="116"/>
        <end position="157"/>
    </location>
</feature>
<dbReference type="InterPro" id="IPR018247">
    <property type="entry name" value="EF_Hand_1_Ca_BS"/>
</dbReference>
<proteinExistence type="predicted"/>
<evidence type="ECO:0000313" key="7">
    <source>
        <dbReference type="Proteomes" id="UP000702964"/>
    </source>
</evidence>
<evidence type="ECO:0000256" key="2">
    <source>
        <dbReference type="ARBA" id="ARBA00022837"/>
    </source>
</evidence>
<dbReference type="Pfam" id="PF13202">
    <property type="entry name" value="EF-hand_5"/>
    <property type="match status" value="1"/>
</dbReference>
<dbReference type="PROSITE" id="PS00018">
    <property type="entry name" value="EF_HAND_1"/>
    <property type="match status" value="2"/>
</dbReference>
<evidence type="ECO:0000256" key="1">
    <source>
        <dbReference type="ARBA" id="ARBA00022737"/>
    </source>
</evidence>
<keyword evidence="1" id="KW-0677">Repeat</keyword>
<dbReference type="InterPro" id="IPR036322">
    <property type="entry name" value="WD40_repeat_dom_sf"/>
</dbReference>
<feature type="region of interest" description="Disordered" evidence="4">
    <location>
        <begin position="804"/>
        <end position="858"/>
    </location>
</feature>
<dbReference type="SUPFAM" id="SSF47473">
    <property type="entry name" value="EF-hand"/>
    <property type="match status" value="2"/>
</dbReference>
<feature type="domain" description="EF-hand" evidence="5">
    <location>
        <begin position="1065"/>
        <end position="1100"/>
    </location>
</feature>
<dbReference type="InterPro" id="IPR051242">
    <property type="entry name" value="WD-EF-hand_domain"/>
</dbReference>
<dbReference type="CDD" id="cd00051">
    <property type="entry name" value="EFh"/>
    <property type="match status" value="2"/>
</dbReference>
<feature type="region of interest" description="Disordered" evidence="4">
    <location>
        <begin position="294"/>
        <end position="335"/>
    </location>
</feature>
<dbReference type="GO" id="GO:0005509">
    <property type="term" value="F:calcium ion binding"/>
    <property type="evidence" value="ECO:0007669"/>
    <property type="project" value="InterPro"/>
</dbReference>
<organism evidence="6 7">
    <name type="scientific">Phytophthora kernoviae 00238/432</name>
    <dbReference type="NCBI Taxonomy" id="1284355"/>
    <lineage>
        <taxon>Eukaryota</taxon>
        <taxon>Sar</taxon>
        <taxon>Stramenopiles</taxon>
        <taxon>Oomycota</taxon>
        <taxon>Peronosporomycetes</taxon>
        <taxon>Peronosporales</taxon>
        <taxon>Peronosporaceae</taxon>
        <taxon>Phytophthora</taxon>
    </lineage>
</organism>
<dbReference type="SMART" id="SM00320">
    <property type="entry name" value="WD40"/>
    <property type="match status" value="3"/>
</dbReference>
<reference evidence="6" key="1">
    <citation type="journal article" date="2015" name="Genom Data">
        <title>Draft genome sequences of Phytophthora kernoviae and Phytophthora ramorum lineage EU2 from Scotland.</title>
        <authorList>
            <person name="Sambles C."/>
            <person name="Schlenzig A."/>
            <person name="O'Neill P."/>
            <person name="Grant M."/>
            <person name="Studholme D.J."/>
        </authorList>
    </citation>
    <scope>NUCLEOTIDE SEQUENCE</scope>
    <source>
        <strain evidence="6">00238/432</strain>
    </source>
</reference>
<dbReference type="Proteomes" id="UP000702964">
    <property type="component" value="Unassembled WGS sequence"/>
</dbReference>
<dbReference type="InterPro" id="IPR001680">
    <property type="entry name" value="WD40_rpt"/>
</dbReference>
<dbReference type="Gene3D" id="1.10.238.10">
    <property type="entry name" value="EF-hand"/>
    <property type="match status" value="2"/>
</dbReference>
<feature type="compositionally biased region" description="Basic residues" evidence="4">
    <location>
        <begin position="297"/>
        <end position="306"/>
    </location>
</feature>
<dbReference type="Pfam" id="PF00400">
    <property type="entry name" value="WD40"/>
    <property type="match status" value="2"/>
</dbReference>
<dbReference type="PROSITE" id="PS50294">
    <property type="entry name" value="WD_REPEATS_REGION"/>
    <property type="match status" value="1"/>
</dbReference>
<dbReference type="PANTHER" id="PTHR44324">
    <property type="entry name" value="WD40 REPEAT DOMAIN 95"/>
    <property type="match status" value="1"/>
</dbReference>
<feature type="repeat" description="WD" evidence="3">
    <location>
        <begin position="475"/>
        <end position="507"/>
    </location>
</feature>
<feature type="domain" description="EF-hand" evidence="5">
    <location>
        <begin position="1002"/>
        <end position="1037"/>
    </location>
</feature>
<dbReference type="InterPro" id="IPR002048">
    <property type="entry name" value="EF_hand_dom"/>
</dbReference>
<feature type="domain" description="EF-hand" evidence="5">
    <location>
        <begin position="911"/>
        <end position="946"/>
    </location>
</feature>
<keyword evidence="2" id="KW-0106">Calcium</keyword>
<protein>
    <recommendedName>
        <fullName evidence="5">EF-hand domain-containing protein</fullName>
    </recommendedName>
</protein>
<evidence type="ECO:0000313" key="6">
    <source>
        <dbReference type="EMBL" id="KAF4319784.1"/>
    </source>
</evidence>
<feature type="compositionally biased region" description="Polar residues" evidence="4">
    <location>
        <begin position="672"/>
        <end position="684"/>
    </location>
</feature>
<dbReference type="PROSITE" id="PS50082">
    <property type="entry name" value="WD_REPEATS_2"/>
    <property type="match status" value="2"/>
</dbReference>
<evidence type="ECO:0000256" key="4">
    <source>
        <dbReference type="SAM" id="MobiDB-lite"/>
    </source>
</evidence>
<keyword evidence="3" id="KW-0853">WD repeat</keyword>
<evidence type="ECO:0000256" key="3">
    <source>
        <dbReference type="PROSITE-ProRule" id="PRU00221"/>
    </source>
</evidence>
<dbReference type="EMBL" id="AOFI03000192">
    <property type="protein sequence ID" value="KAF4319784.1"/>
    <property type="molecule type" value="Genomic_DNA"/>
</dbReference>
<name>A0A8J4S777_9STRA</name>
<gene>
    <name evidence="6" type="ORF">G195_006895</name>
</gene>
<dbReference type="AlphaFoldDB" id="A0A8J4S777"/>
<dbReference type="InterPro" id="IPR015943">
    <property type="entry name" value="WD40/YVTN_repeat-like_dom_sf"/>
</dbReference>
<reference evidence="6" key="2">
    <citation type="submission" date="2020-02" db="EMBL/GenBank/DDBJ databases">
        <authorList>
            <person name="Studholme D.J."/>
        </authorList>
    </citation>
    <scope>NUCLEOTIDE SEQUENCE</scope>
    <source>
        <strain evidence="6">00238/432</strain>
    </source>
</reference>
<dbReference type="SMART" id="SM00054">
    <property type="entry name" value="EFh"/>
    <property type="match status" value="5"/>
</dbReference>
<dbReference type="Gene3D" id="2.130.10.10">
    <property type="entry name" value="YVTN repeat-like/Quinoprotein amine dehydrogenase"/>
    <property type="match status" value="2"/>
</dbReference>
<accession>A0A8J4S777</accession>
<evidence type="ECO:0000259" key="5">
    <source>
        <dbReference type="PROSITE" id="PS50222"/>
    </source>
</evidence>
<dbReference type="SUPFAM" id="SSF50978">
    <property type="entry name" value="WD40 repeat-like"/>
    <property type="match status" value="1"/>
</dbReference>
<feature type="domain" description="EF-hand" evidence="5">
    <location>
        <begin position="54"/>
        <end position="89"/>
    </location>
</feature>
<sequence>MDIMMRLKGAGFSAIANAFREREKQLGGGLPLADFVEIVLRGLPRPKSTEEKAASVSALIDLFEDIDINGDGAMEFEEFTSFCVDAGMVATRSQAGTLKHRIQLWDLNDGRARGSLPGHERGVRQLCYSTQHDLLLSASFEFEALAWDLGSRQFVLRLSGHRAPLVGVQLALFQTERAITADCQATSSISVIDDHSNPDSSKGIGVLRKLINIPGGIATSAYSFHASMIATVAADPAGMTVSLWDFETLSFLEFWDEFPILLAADSIGGVYFFAAAPLLHAYTGKLLHAFANEHGTTHRRGRKNSTRFKPESLNENEDDEEEGSDDDNSQDGSSEAEVVLEVAKTAAHKMLEGSKFHRKNALTSALVIKPEVNSSTNPIPPKAPLETSAVVTCMKVVFDEESEQYLLFVGDEKGYVGVWDPAPMMKRLTLAKIPEIKCKFLRRGYQPKATFYRDCTKESTAAEGNNQKDKHRQAVQAHEDALTSLELSQHPNIVVTCALDMRVFVWNWDGECLGKLYDPDEPGSLPWRFRKDDATRTKERELLVRGILQELERSPAEKLEQRRKTIYSEHVGRRSANDLRNVNAMLLEHITNKNPEIKLLEEEVKAKNSLTEVPDVSSITTKRHKARGKTAGLRALALLPTKDPSTATQRQKLRLHSLNQVSPLRRVEKSGDTATTTPSDQLPLSATEDLKMDKAYLENELSIKCPTSTAIKVTRMNQDADVQQQVLAEYELAQQALATLLRQHLEDTKHRMQEAMRDGERAAHQQNLRRLKQQALQKRQKRRLNGYLQQKHRGLTTNIGNVFKGLQASNGPEDEDDAAAIGETGEGPSSAGAKTRIKQKTSASQSPKGKDGTLLPKSGSKRMLAAKKTFGSYSVQEVMSVIRLFWSMDTDGSGNISLTELQQYQSVFEKLGFRNIATILQTIDSNGDGQVSLRELLEICFHYATKPQIDGMLQLAKVGSVRSFLLGAGGADSISGSGSPNKKGGKTRNYFAGGATGKLLPEHRSELMAIFRVFDHNGDGGVSMQEIMEALRVDDDDVMAAVMYRERDKAGQRIVGADQVVSSGLTREDVEQIYHEFDRDQDATLDFDEFVSVMRNLFVSEVHLA</sequence>
<dbReference type="PANTHER" id="PTHR44324:SF4">
    <property type="entry name" value="WD40 REPEAT DOMAIN 95"/>
    <property type="match status" value="1"/>
</dbReference>
<dbReference type="PROSITE" id="PS50222">
    <property type="entry name" value="EF_HAND_2"/>
    <property type="match status" value="4"/>
</dbReference>
<feature type="region of interest" description="Disordered" evidence="4">
    <location>
        <begin position="661"/>
        <end position="685"/>
    </location>
</feature>